<dbReference type="GO" id="GO:0016020">
    <property type="term" value="C:membrane"/>
    <property type="evidence" value="ECO:0007669"/>
    <property type="project" value="UniProtKB-SubCell"/>
</dbReference>
<evidence type="ECO:0000256" key="9">
    <source>
        <dbReference type="SAM" id="Coils"/>
    </source>
</evidence>
<dbReference type="InterPro" id="IPR036890">
    <property type="entry name" value="HATPase_C_sf"/>
</dbReference>
<dbReference type="Proteomes" id="UP000663929">
    <property type="component" value="Chromosome"/>
</dbReference>
<dbReference type="InterPro" id="IPR003594">
    <property type="entry name" value="HATPase_dom"/>
</dbReference>
<dbReference type="InterPro" id="IPR033414">
    <property type="entry name" value="Sensor_dom"/>
</dbReference>
<dbReference type="InterPro" id="IPR005467">
    <property type="entry name" value="His_kinase_dom"/>
</dbReference>
<keyword evidence="8 13" id="KW-0067">ATP-binding</keyword>
<keyword evidence="14" id="KW-1185">Reference proteome</keyword>
<evidence type="ECO:0000259" key="11">
    <source>
        <dbReference type="PROSITE" id="PS50109"/>
    </source>
</evidence>
<dbReference type="EMBL" id="CP071793">
    <property type="protein sequence ID" value="QTD47724.1"/>
    <property type="molecule type" value="Genomic_DNA"/>
</dbReference>
<dbReference type="CDD" id="cd06225">
    <property type="entry name" value="HAMP"/>
    <property type="match status" value="1"/>
</dbReference>
<evidence type="ECO:0000256" key="4">
    <source>
        <dbReference type="ARBA" id="ARBA00022553"/>
    </source>
</evidence>
<feature type="domain" description="HAMP" evidence="12">
    <location>
        <begin position="201"/>
        <end position="232"/>
    </location>
</feature>
<evidence type="ECO:0000256" key="10">
    <source>
        <dbReference type="SAM" id="Phobius"/>
    </source>
</evidence>
<keyword evidence="10" id="KW-0472">Membrane</keyword>
<dbReference type="Gene3D" id="6.10.340.10">
    <property type="match status" value="1"/>
</dbReference>
<evidence type="ECO:0000256" key="8">
    <source>
        <dbReference type="ARBA" id="ARBA00022840"/>
    </source>
</evidence>
<evidence type="ECO:0000256" key="1">
    <source>
        <dbReference type="ARBA" id="ARBA00000085"/>
    </source>
</evidence>
<dbReference type="EC" id="2.7.13.3" evidence="3"/>
<dbReference type="KEGG" id="scor:J3U87_19210"/>
<keyword evidence="9" id="KW-0175">Coiled coil</keyword>
<name>A0A8A4TET4_SULCO</name>
<feature type="transmembrane region" description="Helical" evidence="10">
    <location>
        <begin position="20"/>
        <end position="42"/>
    </location>
</feature>
<dbReference type="InterPro" id="IPR003660">
    <property type="entry name" value="HAMP_dom"/>
</dbReference>
<keyword evidence="4" id="KW-0597">Phosphoprotein</keyword>
<accession>A0A8A4TET4</accession>
<reference evidence="13" key="1">
    <citation type="submission" date="2021-03" db="EMBL/GenBank/DDBJ databases">
        <title>Acanthopleuribacteraceae sp. M133.</title>
        <authorList>
            <person name="Wang G."/>
        </authorList>
    </citation>
    <scope>NUCLEOTIDE SEQUENCE</scope>
    <source>
        <strain evidence="13">M133</strain>
    </source>
</reference>
<keyword evidence="10" id="KW-1133">Transmembrane helix</keyword>
<dbReference type="PANTHER" id="PTHR44936:SF10">
    <property type="entry name" value="SENSOR PROTEIN RSTB"/>
    <property type="match status" value="1"/>
</dbReference>
<keyword evidence="7" id="KW-0418">Kinase</keyword>
<dbReference type="SUPFAM" id="SSF55874">
    <property type="entry name" value="ATPase domain of HSP90 chaperone/DNA topoisomerase II/histidine kinase"/>
    <property type="match status" value="1"/>
</dbReference>
<evidence type="ECO:0000256" key="2">
    <source>
        <dbReference type="ARBA" id="ARBA00004370"/>
    </source>
</evidence>
<organism evidence="13 14">
    <name type="scientific">Sulfidibacter corallicola</name>
    <dbReference type="NCBI Taxonomy" id="2818388"/>
    <lineage>
        <taxon>Bacteria</taxon>
        <taxon>Pseudomonadati</taxon>
        <taxon>Acidobacteriota</taxon>
        <taxon>Holophagae</taxon>
        <taxon>Acanthopleuribacterales</taxon>
        <taxon>Acanthopleuribacteraceae</taxon>
        <taxon>Sulfidibacter</taxon>
    </lineage>
</organism>
<dbReference type="InterPro" id="IPR050980">
    <property type="entry name" value="2C_sensor_his_kinase"/>
</dbReference>
<evidence type="ECO:0000256" key="5">
    <source>
        <dbReference type="ARBA" id="ARBA00022679"/>
    </source>
</evidence>
<dbReference type="Gene3D" id="3.30.565.10">
    <property type="entry name" value="Histidine kinase-like ATPase, C-terminal domain"/>
    <property type="match status" value="1"/>
</dbReference>
<dbReference type="AlphaFoldDB" id="A0A8A4TET4"/>
<keyword evidence="5" id="KW-0808">Transferase</keyword>
<dbReference type="PRINTS" id="PR00344">
    <property type="entry name" value="BCTRLSENSOR"/>
</dbReference>
<dbReference type="PROSITE" id="PS50109">
    <property type="entry name" value="HIS_KIN"/>
    <property type="match status" value="1"/>
</dbReference>
<dbReference type="InterPro" id="IPR004358">
    <property type="entry name" value="Sig_transdc_His_kin-like_C"/>
</dbReference>
<dbReference type="GO" id="GO:0004673">
    <property type="term" value="F:protein histidine kinase activity"/>
    <property type="evidence" value="ECO:0007669"/>
    <property type="project" value="UniProtKB-EC"/>
</dbReference>
<evidence type="ECO:0000256" key="7">
    <source>
        <dbReference type="ARBA" id="ARBA00022777"/>
    </source>
</evidence>
<evidence type="ECO:0000256" key="6">
    <source>
        <dbReference type="ARBA" id="ARBA00022741"/>
    </source>
</evidence>
<dbReference type="SMART" id="SM00387">
    <property type="entry name" value="HATPase_c"/>
    <property type="match status" value="1"/>
</dbReference>
<dbReference type="RefSeq" id="WP_237377390.1">
    <property type="nucleotide sequence ID" value="NZ_CP071793.1"/>
</dbReference>
<feature type="domain" description="Histidine kinase" evidence="11">
    <location>
        <begin position="321"/>
        <end position="539"/>
    </location>
</feature>
<keyword evidence="6" id="KW-0547">Nucleotide-binding</keyword>
<feature type="transmembrane region" description="Helical" evidence="10">
    <location>
        <begin position="150"/>
        <end position="176"/>
    </location>
</feature>
<feature type="coiled-coil region" evidence="9">
    <location>
        <begin position="227"/>
        <end position="265"/>
    </location>
</feature>
<gene>
    <name evidence="13" type="ORF">J3U87_19210</name>
</gene>
<comment type="catalytic activity">
    <reaction evidence="1">
        <text>ATP + protein L-histidine = ADP + protein N-phospho-L-histidine.</text>
        <dbReference type="EC" id="2.7.13.3"/>
    </reaction>
</comment>
<evidence type="ECO:0000313" key="14">
    <source>
        <dbReference type="Proteomes" id="UP000663929"/>
    </source>
</evidence>
<protein>
    <recommendedName>
        <fullName evidence="3">histidine kinase</fullName>
        <ecNumber evidence="3">2.7.13.3</ecNumber>
    </recommendedName>
</protein>
<evidence type="ECO:0000256" key="3">
    <source>
        <dbReference type="ARBA" id="ARBA00012438"/>
    </source>
</evidence>
<dbReference type="PROSITE" id="PS50885">
    <property type="entry name" value="HAMP"/>
    <property type="match status" value="1"/>
</dbReference>
<sequence length="546" mass="61560">MSLKSILLLGHPSIARRLLFYILLYSSLITLGATATQLYLYYHGDMDQLNDRFEQIDASFVKSITDDLWNIDFQQVRVHLEGIHKLPDIEYVRVDPVDFDSLEVGTPMETATKVRKVALYFDKDGTRNYLGELTVVASLEGIYARLREKVLIVLTTQAIKTFLVSAFMLFIFNFIIIRHLEKIAGFAHNFSLDKPIENLTLDRSATRGGNDELDQVVQAFNEMQLALQQSYEELLTANKELAHHKQNLERLVEERTIELREAEQTLLENAHQAGMAEIAIGVLHHIGNTLNSLNISGHVIHEILAKSSIDRLERANSLLAQHRHDLVDFISTDPRGLKLLTYYLQIGERLLNEHDHLTRETTKLEEYIKQIKDAIFSQQEYARISSFTQAIRLEDLLDEALRLESFSLTKLHIKVEKDLQKTPRLYAPTTKVRFVLLQLLRNAREALDHKECENRRITLKLRTSGSDAVSLSVRDNGIGIAPENLVNIFKSGYTTKQGSQGFGLHVCANAVSEMGGSLTVDSGGLGQGAVFTVTLPVVVSQAAKAS</sequence>
<dbReference type="Pfam" id="PF02518">
    <property type="entry name" value="HATPase_c"/>
    <property type="match status" value="1"/>
</dbReference>
<comment type="subcellular location">
    <subcellularLocation>
        <location evidence="2">Membrane</location>
    </subcellularLocation>
</comment>
<dbReference type="GO" id="GO:0005524">
    <property type="term" value="F:ATP binding"/>
    <property type="evidence" value="ECO:0007669"/>
    <property type="project" value="UniProtKB-KW"/>
</dbReference>
<proteinExistence type="predicted"/>
<evidence type="ECO:0000259" key="12">
    <source>
        <dbReference type="PROSITE" id="PS50885"/>
    </source>
</evidence>
<dbReference type="GO" id="GO:0007165">
    <property type="term" value="P:signal transduction"/>
    <property type="evidence" value="ECO:0007669"/>
    <property type="project" value="InterPro"/>
</dbReference>
<dbReference type="PANTHER" id="PTHR44936">
    <property type="entry name" value="SENSOR PROTEIN CREC"/>
    <property type="match status" value="1"/>
</dbReference>
<evidence type="ECO:0000313" key="13">
    <source>
        <dbReference type="EMBL" id="QTD47724.1"/>
    </source>
</evidence>
<keyword evidence="10" id="KW-0812">Transmembrane</keyword>
<dbReference type="Pfam" id="PF17149">
    <property type="entry name" value="CHASE5"/>
    <property type="match status" value="1"/>
</dbReference>